<evidence type="ECO:0000313" key="2">
    <source>
        <dbReference type="Proteomes" id="UP001163603"/>
    </source>
</evidence>
<keyword evidence="2" id="KW-1185">Reference proteome</keyword>
<gene>
    <name evidence="1" type="ORF">Pint_17700</name>
</gene>
<reference evidence="2" key="1">
    <citation type="journal article" date="2023" name="G3 (Bethesda)">
        <title>Genome assembly and association tests identify interacting loci associated with vigor, precocity, and sex in interspecific pistachio rootstocks.</title>
        <authorList>
            <person name="Palmer W."/>
            <person name="Jacygrad E."/>
            <person name="Sagayaradj S."/>
            <person name="Cavanaugh K."/>
            <person name="Han R."/>
            <person name="Bertier L."/>
            <person name="Beede B."/>
            <person name="Kafkas S."/>
            <person name="Golino D."/>
            <person name="Preece J."/>
            <person name="Michelmore R."/>
        </authorList>
    </citation>
    <scope>NUCLEOTIDE SEQUENCE [LARGE SCALE GENOMIC DNA]</scope>
</reference>
<accession>A0ACC0YYE8</accession>
<protein>
    <submittedName>
        <fullName evidence="1">Uncharacterized protein</fullName>
    </submittedName>
</protein>
<sequence length="408" mass="45212">MPQTFSPLQMDIFKLFIICFFLLSSTTAATISTCRTTVCHRYDPVIRFPFRIINRTLQPKSCGYPGFNVTCDTVNQTILELPNSGKFKLQAIDYSKQEIWINDPKNCLPRRILSLHLSGSPFSAVYNQKYTFFNCSLSYLLYRLNPIACMSGSNYTVFASSSQRVVNFLSSSSSCKVLAAVEVPVEWPFYEQIASSDLSDNLRLSWGEPKCAKCEKRNGRCGFRSNSTFEIGCSYSSQEGIPRSAHYAVIVGAGVPAMLCLLGLSCVLCGKLKFVNSNPTLPEFNPSIAPQPTTFVTGLDALTIDSYPKIVLGESRRLPKPDDNTCPICLSEYKPRETLKTMPHCLHCFHAECIDEWLTLNASCPICRISPQRLPPPPPPLSLPPPPPPLPSMTPPPSPPLPPPPPTM</sequence>
<dbReference type="Proteomes" id="UP001163603">
    <property type="component" value="Chromosome 4"/>
</dbReference>
<organism evidence="1 2">
    <name type="scientific">Pistacia integerrima</name>
    <dbReference type="NCBI Taxonomy" id="434235"/>
    <lineage>
        <taxon>Eukaryota</taxon>
        <taxon>Viridiplantae</taxon>
        <taxon>Streptophyta</taxon>
        <taxon>Embryophyta</taxon>
        <taxon>Tracheophyta</taxon>
        <taxon>Spermatophyta</taxon>
        <taxon>Magnoliopsida</taxon>
        <taxon>eudicotyledons</taxon>
        <taxon>Gunneridae</taxon>
        <taxon>Pentapetalae</taxon>
        <taxon>rosids</taxon>
        <taxon>malvids</taxon>
        <taxon>Sapindales</taxon>
        <taxon>Anacardiaceae</taxon>
        <taxon>Pistacia</taxon>
    </lineage>
</organism>
<proteinExistence type="predicted"/>
<name>A0ACC0YYE8_9ROSI</name>
<evidence type="ECO:0000313" key="1">
    <source>
        <dbReference type="EMBL" id="KAJ0042645.1"/>
    </source>
</evidence>
<comment type="caution">
    <text evidence="1">The sequence shown here is derived from an EMBL/GenBank/DDBJ whole genome shotgun (WGS) entry which is preliminary data.</text>
</comment>
<dbReference type="EMBL" id="CM047739">
    <property type="protein sequence ID" value="KAJ0042645.1"/>
    <property type="molecule type" value="Genomic_DNA"/>
</dbReference>